<protein>
    <submittedName>
        <fullName evidence="1">Uncharacterized protein</fullName>
    </submittedName>
</protein>
<reference evidence="1" key="1">
    <citation type="journal article" date="2021" name="Proc. Natl. Acad. Sci. U.S.A.">
        <title>A Catalog of Tens of Thousands of Viruses from Human Metagenomes Reveals Hidden Associations with Chronic Diseases.</title>
        <authorList>
            <person name="Tisza M.J."/>
            <person name="Buck C.B."/>
        </authorList>
    </citation>
    <scope>NUCLEOTIDE SEQUENCE</scope>
    <source>
        <strain evidence="1">Ct43U4</strain>
    </source>
</reference>
<organism evidence="1">
    <name type="scientific">Siphoviridae sp. ct43U4</name>
    <dbReference type="NCBI Taxonomy" id="2826285"/>
    <lineage>
        <taxon>Viruses</taxon>
        <taxon>Duplodnaviria</taxon>
        <taxon>Heunggongvirae</taxon>
        <taxon>Uroviricota</taxon>
        <taxon>Caudoviricetes</taxon>
    </lineage>
</organism>
<name>A0A8S5N043_9CAUD</name>
<proteinExistence type="predicted"/>
<accession>A0A8S5N043</accession>
<evidence type="ECO:0000313" key="1">
    <source>
        <dbReference type="EMBL" id="DAD87840.1"/>
    </source>
</evidence>
<dbReference type="EMBL" id="BK015029">
    <property type="protein sequence ID" value="DAD87840.1"/>
    <property type="molecule type" value="Genomic_DNA"/>
</dbReference>
<sequence length="263" mass="28932">MAYENETMGLIFTWVKDVAHRMHPELSVEVFDERAFANATSDEDDNKIFLSVHFKSSNTDTKATVLETSISLLSEKDDFTKALEIIRMVVSEHMLKSLSIGGYSVFSTPYLSEKFVSHEDSFRAEISTEASFVISPGISNPSISADGEDLFVLQSSVGLAGSNDPVVLGTTGTSKSRIAYYTKTLSMKVYADMTSTFVRKCFTIWNLSSNNPAKDGVFNMAIDYGNGITARKRMVLSQLVQQSSIGAVSTVELSFLEADEDVQ</sequence>